<organism evidence="1 2">
    <name type="scientific">Cryptolaemus montrouzieri</name>
    <dbReference type="NCBI Taxonomy" id="559131"/>
    <lineage>
        <taxon>Eukaryota</taxon>
        <taxon>Metazoa</taxon>
        <taxon>Ecdysozoa</taxon>
        <taxon>Arthropoda</taxon>
        <taxon>Hexapoda</taxon>
        <taxon>Insecta</taxon>
        <taxon>Pterygota</taxon>
        <taxon>Neoptera</taxon>
        <taxon>Endopterygota</taxon>
        <taxon>Coleoptera</taxon>
        <taxon>Polyphaga</taxon>
        <taxon>Cucujiformia</taxon>
        <taxon>Coccinelloidea</taxon>
        <taxon>Coccinellidae</taxon>
        <taxon>Scymninae</taxon>
        <taxon>Scymnini</taxon>
        <taxon>Cryptolaemus</taxon>
    </lineage>
</organism>
<evidence type="ECO:0000313" key="2">
    <source>
        <dbReference type="Proteomes" id="UP001516400"/>
    </source>
</evidence>
<keyword evidence="2" id="KW-1185">Reference proteome</keyword>
<reference evidence="1 2" key="1">
    <citation type="journal article" date="2021" name="BMC Biol.">
        <title>Horizontally acquired antibacterial genes associated with adaptive radiation of ladybird beetles.</title>
        <authorList>
            <person name="Li H.S."/>
            <person name="Tang X.F."/>
            <person name="Huang Y.H."/>
            <person name="Xu Z.Y."/>
            <person name="Chen M.L."/>
            <person name="Du X.Y."/>
            <person name="Qiu B.Y."/>
            <person name="Chen P.T."/>
            <person name="Zhang W."/>
            <person name="Slipinski A."/>
            <person name="Escalona H.E."/>
            <person name="Waterhouse R.M."/>
            <person name="Zwick A."/>
            <person name="Pang H."/>
        </authorList>
    </citation>
    <scope>NUCLEOTIDE SEQUENCE [LARGE SCALE GENOMIC DNA]</scope>
    <source>
        <strain evidence="1">SYSU2018</strain>
    </source>
</reference>
<sequence length="159" mass="18903">MADALSRLPNENLSVSKFTEDVDYPYCNFLSKSEEVKMNLENVKVETRKDKILCRIKEYIEKGWPEYTKNKLCYQYEMEYVRSKENIADALSTNENLSVSKFTEDVDYPYCNFLSKSEEVKMNLKNVKVETRKDKILCRIKEYIEKGWPEYTKNSEIKP</sequence>
<dbReference type="Proteomes" id="UP001516400">
    <property type="component" value="Unassembled WGS sequence"/>
</dbReference>
<dbReference type="InterPro" id="IPR050951">
    <property type="entry name" value="Retrovirus_Pol_polyprotein"/>
</dbReference>
<gene>
    <name evidence="1" type="ORF">HHI36_014256</name>
</gene>
<dbReference type="PANTHER" id="PTHR37984">
    <property type="entry name" value="PROTEIN CBG26694"/>
    <property type="match status" value="1"/>
</dbReference>
<accession>A0ABD2N252</accession>
<dbReference type="EMBL" id="JABFTP020000062">
    <property type="protein sequence ID" value="KAL3272796.1"/>
    <property type="molecule type" value="Genomic_DNA"/>
</dbReference>
<protein>
    <submittedName>
        <fullName evidence="1">Uncharacterized protein</fullName>
    </submittedName>
</protein>
<name>A0ABD2N252_9CUCU</name>
<dbReference type="AlphaFoldDB" id="A0ABD2N252"/>
<comment type="caution">
    <text evidence="1">The sequence shown here is derived from an EMBL/GenBank/DDBJ whole genome shotgun (WGS) entry which is preliminary data.</text>
</comment>
<dbReference type="PANTHER" id="PTHR37984:SF5">
    <property type="entry name" value="PROTEIN NYNRIN-LIKE"/>
    <property type="match status" value="1"/>
</dbReference>
<evidence type="ECO:0000313" key="1">
    <source>
        <dbReference type="EMBL" id="KAL3272796.1"/>
    </source>
</evidence>
<proteinExistence type="predicted"/>